<organism evidence="1 2">
    <name type="scientific">Globicatella sulfidifaciens DSM 15739</name>
    <dbReference type="NCBI Taxonomy" id="1121925"/>
    <lineage>
        <taxon>Bacteria</taxon>
        <taxon>Bacillati</taxon>
        <taxon>Bacillota</taxon>
        <taxon>Bacilli</taxon>
        <taxon>Lactobacillales</taxon>
        <taxon>Aerococcaceae</taxon>
        <taxon>Globicatella</taxon>
    </lineage>
</organism>
<keyword evidence="2" id="KW-1185">Reference proteome</keyword>
<protein>
    <submittedName>
        <fullName evidence="1">Uncharacterized protein</fullName>
    </submittedName>
</protein>
<name>A0A1T4NZK8_9LACT</name>
<dbReference type="RefSeq" id="WP_078756573.1">
    <property type="nucleotide sequence ID" value="NZ_FUWO01000026.1"/>
</dbReference>
<reference evidence="2" key="1">
    <citation type="submission" date="2017-02" db="EMBL/GenBank/DDBJ databases">
        <authorList>
            <person name="Varghese N."/>
            <person name="Submissions S."/>
        </authorList>
    </citation>
    <scope>NUCLEOTIDE SEQUENCE [LARGE SCALE GENOMIC DNA]</scope>
    <source>
        <strain evidence="2">DSM 15739</strain>
    </source>
</reference>
<dbReference type="Proteomes" id="UP000189941">
    <property type="component" value="Unassembled WGS sequence"/>
</dbReference>
<dbReference type="AlphaFoldDB" id="A0A1T4NZK8"/>
<accession>A0A1T4NZK8</accession>
<proteinExistence type="predicted"/>
<sequence>MRQGININLYFINGTSTGPIKCTLSNWTGVAYKIPRNSFEEISERAHLKQTGIYFLFGINDETEQRSVDETDDLLERAGYALSHAVKFDVIVEYFITNSKYDVFEINEVLFDYDQPLLGGC</sequence>
<dbReference type="EMBL" id="FUWO01000026">
    <property type="protein sequence ID" value="SJZ84631.1"/>
    <property type="molecule type" value="Genomic_DNA"/>
</dbReference>
<evidence type="ECO:0000313" key="2">
    <source>
        <dbReference type="Proteomes" id="UP000189941"/>
    </source>
</evidence>
<dbReference type="STRING" id="1121925.SAMN02746011_01906"/>
<evidence type="ECO:0000313" key="1">
    <source>
        <dbReference type="EMBL" id="SJZ84631.1"/>
    </source>
</evidence>
<gene>
    <name evidence="1" type="ORF">SAMN02746011_01906</name>
</gene>